<protein>
    <recommendedName>
        <fullName evidence="4">Tetratricopeptide repeat protein</fullName>
    </recommendedName>
</protein>
<accession>A0AAE2VCB7</accession>
<gene>
    <name evidence="2" type="ORF">JIN83_10955</name>
</gene>
<feature type="region of interest" description="Disordered" evidence="1">
    <location>
        <begin position="1"/>
        <end position="20"/>
    </location>
</feature>
<dbReference type="EMBL" id="JAENIG010000006">
    <property type="protein sequence ID" value="MBK1855480.1"/>
    <property type="molecule type" value="Genomic_DNA"/>
</dbReference>
<keyword evidence="3" id="KW-1185">Reference proteome</keyword>
<evidence type="ECO:0000313" key="2">
    <source>
        <dbReference type="EMBL" id="MBK1855480.1"/>
    </source>
</evidence>
<evidence type="ECO:0000256" key="1">
    <source>
        <dbReference type="SAM" id="MobiDB-lite"/>
    </source>
</evidence>
<organism evidence="2 3">
    <name type="scientific">Oceaniferula flava</name>
    <dbReference type="NCBI Taxonomy" id="2800421"/>
    <lineage>
        <taxon>Bacteria</taxon>
        <taxon>Pseudomonadati</taxon>
        <taxon>Verrucomicrobiota</taxon>
        <taxon>Verrucomicrobiia</taxon>
        <taxon>Verrucomicrobiales</taxon>
        <taxon>Verrucomicrobiaceae</taxon>
        <taxon>Oceaniferula</taxon>
    </lineage>
</organism>
<dbReference type="AlphaFoldDB" id="A0AAE2VCB7"/>
<evidence type="ECO:0000313" key="3">
    <source>
        <dbReference type="Proteomes" id="UP000634206"/>
    </source>
</evidence>
<dbReference type="RefSeq" id="WP_309490092.1">
    <property type="nucleotide sequence ID" value="NZ_JAENIG010000006.1"/>
</dbReference>
<sequence length="98" mass="10737">MNSKELAESATRGGNPPAGLNQALRSLWLARAGRWEEAHDLCQEIDGPAGAWIHAHLHRVEGDLPNAGYWYSQAGKPQPVGQEKLGEEWLQLVEELAG</sequence>
<name>A0AAE2VCB7_9BACT</name>
<comment type="caution">
    <text evidence="2">The sequence shown here is derived from an EMBL/GenBank/DDBJ whole genome shotgun (WGS) entry which is preliminary data.</text>
</comment>
<proteinExistence type="predicted"/>
<dbReference type="Proteomes" id="UP000634206">
    <property type="component" value="Unassembled WGS sequence"/>
</dbReference>
<reference evidence="2" key="1">
    <citation type="submission" date="2021-01" db="EMBL/GenBank/DDBJ databases">
        <title>Modified the classification status of verrucomicrobia.</title>
        <authorList>
            <person name="Feng X."/>
        </authorList>
    </citation>
    <scope>NUCLEOTIDE SEQUENCE</scope>
    <source>
        <strain evidence="2">5K15</strain>
    </source>
</reference>
<evidence type="ECO:0008006" key="4">
    <source>
        <dbReference type="Google" id="ProtNLM"/>
    </source>
</evidence>